<dbReference type="Gene3D" id="3.10.110.10">
    <property type="entry name" value="Ubiquitin Conjugating Enzyme"/>
    <property type="match status" value="1"/>
</dbReference>
<dbReference type="EMBL" id="WVTA01000005">
    <property type="protein sequence ID" value="KAK3209672.1"/>
    <property type="molecule type" value="Genomic_DNA"/>
</dbReference>
<dbReference type="Pfam" id="PF05743">
    <property type="entry name" value="UEV"/>
    <property type="match status" value="1"/>
</dbReference>
<feature type="compositionally biased region" description="Pro residues" evidence="2">
    <location>
        <begin position="350"/>
        <end position="360"/>
    </location>
</feature>
<keyword evidence="5" id="KW-1185">Reference proteome</keyword>
<feature type="compositionally biased region" description="Pro residues" evidence="2">
    <location>
        <begin position="158"/>
        <end position="168"/>
    </location>
</feature>
<dbReference type="GO" id="GO:0000813">
    <property type="term" value="C:ESCRT I complex"/>
    <property type="evidence" value="ECO:0007669"/>
    <property type="project" value="TreeGrafter"/>
</dbReference>
<keyword evidence="1" id="KW-0175">Coiled coil</keyword>
<proteinExistence type="predicted"/>
<feature type="compositionally biased region" description="Pro residues" evidence="2">
    <location>
        <begin position="194"/>
        <end position="203"/>
    </location>
</feature>
<accession>A0AAN6LY49</accession>
<feature type="region of interest" description="Disordered" evidence="2">
    <location>
        <begin position="149"/>
        <end position="396"/>
    </location>
</feature>
<name>A0AAN6LY49_9PLEO</name>
<dbReference type="InterPro" id="IPR008883">
    <property type="entry name" value="UEV_N"/>
</dbReference>
<reference evidence="4 5" key="1">
    <citation type="submission" date="2021-02" db="EMBL/GenBank/DDBJ databases">
        <title>Genome assembly of Pseudopithomyces chartarum.</title>
        <authorList>
            <person name="Jauregui R."/>
            <person name="Singh J."/>
            <person name="Voisey C."/>
        </authorList>
    </citation>
    <scope>NUCLEOTIDE SEQUENCE [LARGE SCALE GENOMIC DNA]</scope>
    <source>
        <strain evidence="4 5">AGR01</strain>
    </source>
</reference>
<sequence>MAGVPEKVLNWLYSVLPSEYADVNRTYHDVAETLSAYPSLRPRTEVYTYENGASALLLQISGTIPVVFRGSSYGFPVQIWVPHAYPRESPMVYVIPSQDMLVRPGQHVSGDGRVYHPYLARWGEFWDKSTLYDFLAVLKGVFAKEPPVRSKVQQQPAPQAPPPVPPTPSEWRRSMQNPSVASGSPGPSQSYGAPVPPPKPPKPYEQGGPSPRPQSQVQQGRYSQPPPLPPPPQNQHEQPQRNSYAGQSNWQQQGPSQQHGPPQQMAPRQGNYDISPATPVARPPQPQVQSQNYPPQPYNVGSPVSPITPENQRAPNRQYQQPAPPPQPHPPNFPHPQQHPHPQTQHPHPQTQPPPHPSYGPPSAHLPHQLPHPYPPQFQQPPPQPAPPPPNLMDMDTLEVTLPSQSGPQHPTSVPPVPPNPEKDALLSALSSTLVASTRRTVEQNLAAVSPLQAQQAALQTARAKLTAELEQMGQLEKALERNEGILRETMHTATLTMTSARTRPIPDVDDILVAPTVVGNQFSHGVIDM</sequence>
<dbReference type="InterPro" id="IPR016135">
    <property type="entry name" value="UBQ-conjugating_enzyme/RWD"/>
</dbReference>
<evidence type="ECO:0000256" key="2">
    <source>
        <dbReference type="SAM" id="MobiDB-lite"/>
    </source>
</evidence>
<evidence type="ECO:0000259" key="3">
    <source>
        <dbReference type="PROSITE" id="PS51322"/>
    </source>
</evidence>
<evidence type="ECO:0000313" key="5">
    <source>
        <dbReference type="Proteomes" id="UP001280581"/>
    </source>
</evidence>
<dbReference type="AlphaFoldDB" id="A0AAN6LY49"/>
<dbReference type="PANTHER" id="PTHR23306">
    <property type="entry name" value="TUMOR SUSCEPTIBILITY GENE 101 PROTEIN-RELATED"/>
    <property type="match status" value="1"/>
</dbReference>
<dbReference type="PANTHER" id="PTHR23306:SF3">
    <property type="entry name" value="TUMOR SUPPRESSOR PROTEIN 101"/>
    <property type="match status" value="1"/>
</dbReference>
<dbReference type="SUPFAM" id="SSF54495">
    <property type="entry name" value="UBC-like"/>
    <property type="match status" value="1"/>
</dbReference>
<feature type="coiled-coil region" evidence="1">
    <location>
        <begin position="452"/>
        <end position="483"/>
    </location>
</feature>
<feature type="compositionally biased region" description="Pro residues" evidence="2">
    <location>
        <begin position="322"/>
        <end position="339"/>
    </location>
</feature>
<feature type="compositionally biased region" description="Low complexity" evidence="2">
    <location>
        <begin position="312"/>
        <end position="321"/>
    </location>
</feature>
<evidence type="ECO:0000256" key="1">
    <source>
        <dbReference type="SAM" id="Coils"/>
    </source>
</evidence>
<feature type="compositionally biased region" description="Low complexity" evidence="2">
    <location>
        <begin position="246"/>
        <end position="263"/>
    </location>
</feature>
<feature type="compositionally biased region" description="Low complexity" evidence="2">
    <location>
        <begin position="340"/>
        <end position="349"/>
    </location>
</feature>
<dbReference type="CDD" id="cd11685">
    <property type="entry name" value="UEV_TSG101-like"/>
    <property type="match status" value="1"/>
</dbReference>
<feature type="compositionally biased region" description="Polar residues" evidence="2">
    <location>
        <begin position="174"/>
        <end position="191"/>
    </location>
</feature>
<comment type="caution">
    <text evidence="4">The sequence shown here is derived from an EMBL/GenBank/DDBJ whole genome shotgun (WGS) entry which is preliminary data.</text>
</comment>
<feature type="region of interest" description="Disordered" evidence="2">
    <location>
        <begin position="401"/>
        <end position="420"/>
    </location>
</feature>
<dbReference type="InterPro" id="IPR052070">
    <property type="entry name" value="ESCRT-I_UEV_domain"/>
</dbReference>
<feature type="compositionally biased region" description="Pro residues" evidence="2">
    <location>
        <begin position="224"/>
        <end position="233"/>
    </location>
</feature>
<dbReference type="GO" id="GO:0015031">
    <property type="term" value="P:protein transport"/>
    <property type="evidence" value="ECO:0007669"/>
    <property type="project" value="InterPro"/>
</dbReference>
<organism evidence="4 5">
    <name type="scientific">Pseudopithomyces chartarum</name>
    <dbReference type="NCBI Taxonomy" id="1892770"/>
    <lineage>
        <taxon>Eukaryota</taxon>
        <taxon>Fungi</taxon>
        <taxon>Dikarya</taxon>
        <taxon>Ascomycota</taxon>
        <taxon>Pezizomycotina</taxon>
        <taxon>Dothideomycetes</taxon>
        <taxon>Pleosporomycetidae</taxon>
        <taxon>Pleosporales</taxon>
        <taxon>Massarineae</taxon>
        <taxon>Didymosphaeriaceae</taxon>
        <taxon>Pseudopithomyces</taxon>
    </lineage>
</organism>
<evidence type="ECO:0000313" key="4">
    <source>
        <dbReference type="EMBL" id="KAK3209672.1"/>
    </source>
</evidence>
<gene>
    <name evidence="4" type="ORF">GRF29_44g323204</name>
</gene>
<protein>
    <recommendedName>
        <fullName evidence="3">UEV domain-containing protein</fullName>
    </recommendedName>
</protein>
<feature type="compositionally biased region" description="Polar residues" evidence="2">
    <location>
        <begin position="213"/>
        <end position="222"/>
    </location>
</feature>
<feature type="compositionally biased region" description="Pro residues" evidence="2">
    <location>
        <begin position="370"/>
        <end position="391"/>
    </location>
</feature>
<feature type="domain" description="UEV" evidence="3">
    <location>
        <begin position="7"/>
        <end position="152"/>
    </location>
</feature>
<dbReference type="GO" id="GO:0043130">
    <property type="term" value="F:ubiquitin binding"/>
    <property type="evidence" value="ECO:0007669"/>
    <property type="project" value="TreeGrafter"/>
</dbReference>
<dbReference type="PROSITE" id="PS51322">
    <property type="entry name" value="UEV"/>
    <property type="match status" value="1"/>
</dbReference>
<dbReference type="Proteomes" id="UP001280581">
    <property type="component" value="Unassembled WGS sequence"/>
</dbReference>